<dbReference type="STRING" id="246404.A0A507FDX9"/>
<evidence type="ECO:0000259" key="3">
    <source>
        <dbReference type="PROSITE" id="PS51203"/>
    </source>
</evidence>
<dbReference type="InterPro" id="IPR007052">
    <property type="entry name" value="CS_dom"/>
</dbReference>
<dbReference type="GO" id="GO:0036503">
    <property type="term" value="P:ERAD pathway"/>
    <property type="evidence" value="ECO:0007669"/>
    <property type="project" value="TreeGrafter"/>
</dbReference>
<dbReference type="InterPro" id="IPR011990">
    <property type="entry name" value="TPR-like_helical_dom_sf"/>
</dbReference>
<dbReference type="InterPro" id="IPR050767">
    <property type="entry name" value="Sel1_AlgK"/>
</dbReference>
<dbReference type="OrthoDB" id="416217at2759"/>
<dbReference type="SMART" id="SM00671">
    <property type="entry name" value="SEL1"/>
    <property type="match status" value="4"/>
</dbReference>
<feature type="compositionally biased region" description="Basic and acidic residues" evidence="2">
    <location>
        <begin position="418"/>
        <end position="428"/>
    </location>
</feature>
<dbReference type="Proteomes" id="UP000320333">
    <property type="component" value="Unassembled WGS sequence"/>
</dbReference>
<protein>
    <recommendedName>
        <fullName evidence="3">CS domain-containing protein</fullName>
    </recommendedName>
</protein>
<feature type="compositionally biased region" description="Polar residues" evidence="2">
    <location>
        <begin position="393"/>
        <end position="405"/>
    </location>
</feature>
<evidence type="ECO:0000256" key="2">
    <source>
        <dbReference type="SAM" id="MobiDB-lite"/>
    </source>
</evidence>
<dbReference type="SUPFAM" id="SSF49764">
    <property type="entry name" value="HSP20-like chaperones"/>
    <property type="match status" value="1"/>
</dbReference>
<feature type="domain" description="CS" evidence="3">
    <location>
        <begin position="19"/>
        <end position="129"/>
    </location>
</feature>
<gene>
    <name evidence="4" type="ORF">CcCBS67573_g04392</name>
</gene>
<name>A0A507FDX9_9FUNG</name>
<dbReference type="GO" id="GO:0005789">
    <property type="term" value="C:endoplasmic reticulum membrane"/>
    <property type="evidence" value="ECO:0007669"/>
    <property type="project" value="TreeGrafter"/>
</dbReference>
<dbReference type="PANTHER" id="PTHR11102">
    <property type="entry name" value="SEL-1-LIKE PROTEIN"/>
    <property type="match status" value="1"/>
</dbReference>
<keyword evidence="5" id="KW-1185">Reference proteome</keyword>
<evidence type="ECO:0000313" key="4">
    <source>
        <dbReference type="EMBL" id="TPX74332.1"/>
    </source>
</evidence>
<proteinExistence type="inferred from homology"/>
<feature type="region of interest" description="Disordered" evidence="2">
    <location>
        <begin position="390"/>
        <end position="434"/>
    </location>
</feature>
<dbReference type="SUPFAM" id="SSF81901">
    <property type="entry name" value="HCP-like"/>
    <property type="match status" value="2"/>
</dbReference>
<accession>A0A507FDX9</accession>
<comment type="similarity">
    <text evidence="1">Belongs to the sel-1 family.</text>
</comment>
<evidence type="ECO:0000313" key="5">
    <source>
        <dbReference type="Proteomes" id="UP000320333"/>
    </source>
</evidence>
<organism evidence="4 5">
    <name type="scientific">Chytriomyces confervae</name>
    <dbReference type="NCBI Taxonomy" id="246404"/>
    <lineage>
        <taxon>Eukaryota</taxon>
        <taxon>Fungi</taxon>
        <taxon>Fungi incertae sedis</taxon>
        <taxon>Chytridiomycota</taxon>
        <taxon>Chytridiomycota incertae sedis</taxon>
        <taxon>Chytridiomycetes</taxon>
        <taxon>Chytridiales</taxon>
        <taxon>Chytriomycetaceae</taxon>
        <taxon>Chytriomyces</taxon>
    </lineage>
</organism>
<dbReference type="EMBL" id="QEAP01000131">
    <property type="protein sequence ID" value="TPX74332.1"/>
    <property type="molecule type" value="Genomic_DNA"/>
</dbReference>
<comment type="caution">
    <text evidence="4">The sequence shown here is derived from an EMBL/GenBank/DDBJ whole genome shotgun (WGS) entry which is preliminary data.</text>
</comment>
<dbReference type="Gene3D" id="2.60.40.790">
    <property type="match status" value="1"/>
</dbReference>
<sequence>MEFIPTEAQLLERNVIADPSGCTYNWTQMDDGVLFSARVAPAVDTADVVVDVDAAAGSLSVSVRGERVLYGKLSGAVDASESKVLVRSLAMRDLGDEATPSTDSRVNPYFKILIVRIKKTSRAQWTLPIQGGIENPTDCDSHSLYLIANALNQTNDPAALKHMNTAADKGSIAAMLKLAAWYEIGREEMKDIPVSKSEDLALQWHKRAGSAGNSEACYIIMTAHASGSHKAEKSFFLALQWSSAALLCGYGTDEDGGAMALEQPRLYQTLLFQTGLLLMEGGFGIGDPKPDGAVAVWNSAAEQGHAQSCWNLGIFYLNGFGLPEPNVSMGISLIRSGMRKVKELSLPPQLTGMSESAIDALVHMDEEMRAQGNVLDIEKLKVMVAMKGAGQLSPASTKPPSQTGSGKAETVKRNNRRREKERLKKLQEKSSTYSGEESMDAMSWNLAVRKSIGVAVIGVGLFGLWKAFKTMGSN</sequence>
<dbReference type="PROSITE" id="PS51203">
    <property type="entry name" value="CS"/>
    <property type="match status" value="1"/>
</dbReference>
<evidence type="ECO:0000256" key="1">
    <source>
        <dbReference type="ARBA" id="ARBA00038101"/>
    </source>
</evidence>
<dbReference type="Pfam" id="PF08238">
    <property type="entry name" value="Sel1"/>
    <property type="match status" value="2"/>
</dbReference>
<dbReference type="Gene3D" id="1.25.40.10">
    <property type="entry name" value="Tetratricopeptide repeat domain"/>
    <property type="match status" value="1"/>
</dbReference>
<dbReference type="PANTHER" id="PTHR11102:SF147">
    <property type="entry name" value="SEL1L ADAPTOR SUBUNIT OF ERAD E3 UBIQUITIN LIGASE"/>
    <property type="match status" value="1"/>
</dbReference>
<dbReference type="AlphaFoldDB" id="A0A507FDX9"/>
<dbReference type="InterPro" id="IPR008978">
    <property type="entry name" value="HSP20-like_chaperone"/>
</dbReference>
<reference evidence="4 5" key="1">
    <citation type="journal article" date="2019" name="Sci. Rep.">
        <title>Comparative genomics of chytrid fungi reveal insights into the obligate biotrophic and pathogenic lifestyle of Synchytrium endobioticum.</title>
        <authorList>
            <person name="van de Vossenberg B.T.L.H."/>
            <person name="Warris S."/>
            <person name="Nguyen H.D.T."/>
            <person name="van Gent-Pelzer M.P.E."/>
            <person name="Joly D.L."/>
            <person name="van de Geest H.C."/>
            <person name="Bonants P.J.M."/>
            <person name="Smith D.S."/>
            <person name="Levesque C.A."/>
            <person name="van der Lee T.A.J."/>
        </authorList>
    </citation>
    <scope>NUCLEOTIDE SEQUENCE [LARGE SCALE GENOMIC DNA]</scope>
    <source>
        <strain evidence="4 5">CBS 675.73</strain>
    </source>
</reference>
<dbReference type="InterPro" id="IPR006597">
    <property type="entry name" value="Sel1-like"/>
</dbReference>